<gene>
    <name evidence="2" type="ORF">LTR82_015064</name>
</gene>
<proteinExistence type="predicted"/>
<sequence>MAHTSRFYVKPVSQAFAEKAATDGLCGDVSHTVKQAHYPGTWVNVADRAKPSSTPKPAPPTTNIRGRSPPRASRPTYTGRTPDAESARKPPAIPPVLSKAFARAPPADLRASIEETLQ</sequence>
<accession>A0AAN6F8Y7</accession>
<name>A0AAN6F8Y7_9PEZI</name>
<feature type="region of interest" description="Disordered" evidence="1">
    <location>
        <begin position="44"/>
        <end position="118"/>
    </location>
</feature>
<dbReference type="EMBL" id="JASUXU010000079">
    <property type="protein sequence ID" value="KAK0309711.1"/>
    <property type="molecule type" value="Genomic_DNA"/>
</dbReference>
<evidence type="ECO:0000256" key="1">
    <source>
        <dbReference type="SAM" id="MobiDB-lite"/>
    </source>
</evidence>
<reference evidence="2" key="1">
    <citation type="submission" date="2021-12" db="EMBL/GenBank/DDBJ databases">
        <title>Black yeast isolated from Biological Soil Crust.</title>
        <authorList>
            <person name="Kurbessoian T."/>
        </authorList>
    </citation>
    <scope>NUCLEOTIDE SEQUENCE</scope>
    <source>
        <strain evidence="2">CCFEE 5208</strain>
    </source>
</reference>
<comment type="caution">
    <text evidence="2">The sequence shown here is derived from an EMBL/GenBank/DDBJ whole genome shotgun (WGS) entry which is preliminary data.</text>
</comment>
<evidence type="ECO:0000313" key="2">
    <source>
        <dbReference type="EMBL" id="KAK0309711.1"/>
    </source>
</evidence>
<organism evidence="2 3">
    <name type="scientific">Friedmanniomyces endolithicus</name>
    <dbReference type="NCBI Taxonomy" id="329885"/>
    <lineage>
        <taxon>Eukaryota</taxon>
        <taxon>Fungi</taxon>
        <taxon>Dikarya</taxon>
        <taxon>Ascomycota</taxon>
        <taxon>Pezizomycotina</taxon>
        <taxon>Dothideomycetes</taxon>
        <taxon>Dothideomycetidae</taxon>
        <taxon>Mycosphaerellales</taxon>
        <taxon>Teratosphaeriaceae</taxon>
        <taxon>Friedmanniomyces</taxon>
    </lineage>
</organism>
<protein>
    <submittedName>
        <fullName evidence="2">Uncharacterized protein</fullName>
    </submittedName>
</protein>
<evidence type="ECO:0000313" key="3">
    <source>
        <dbReference type="Proteomes" id="UP001168146"/>
    </source>
</evidence>
<dbReference type="Proteomes" id="UP001168146">
    <property type="component" value="Unassembled WGS sequence"/>
</dbReference>
<dbReference type="AlphaFoldDB" id="A0AAN6F8Y7"/>